<keyword evidence="3" id="KW-1185">Reference proteome</keyword>
<sequence>MESGQASGQIPQKRGSAGPARCYLSLSGQRKEEKGPTYRKSKGFIRVTLAQDKTLFELYGSIILLRPRHTNLTASSRQERDVVVIPG</sequence>
<comment type="caution">
    <text evidence="2">The sequence shown here is derived from an EMBL/GenBank/DDBJ whole genome shotgun (WGS) entry which is preliminary data.</text>
</comment>
<accession>A0A3M0K2I2</accession>
<reference evidence="2 3" key="1">
    <citation type="submission" date="2018-07" db="EMBL/GenBank/DDBJ databases">
        <title>A high quality draft genome assembly of the barn swallow (H. rustica rustica).</title>
        <authorList>
            <person name="Formenti G."/>
            <person name="Chiara M."/>
            <person name="Poveda L."/>
            <person name="Francoijs K.-J."/>
            <person name="Bonisoli-Alquati A."/>
            <person name="Canova L."/>
            <person name="Gianfranceschi L."/>
            <person name="Horner D.S."/>
            <person name="Saino N."/>
        </authorList>
    </citation>
    <scope>NUCLEOTIDE SEQUENCE [LARGE SCALE GENOMIC DNA]</scope>
    <source>
        <strain evidence="2">Chelidonia</strain>
        <tissue evidence="2">Blood</tissue>
    </source>
</reference>
<gene>
    <name evidence="2" type="ORF">DUI87_18626</name>
</gene>
<evidence type="ECO:0000313" key="3">
    <source>
        <dbReference type="Proteomes" id="UP000269221"/>
    </source>
</evidence>
<dbReference type="EMBL" id="QRBI01000123">
    <property type="protein sequence ID" value="RMC05434.1"/>
    <property type="molecule type" value="Genomic_DNA"/>
</dbReference>
<organism evidence="2 3">
    <name type="scientific">Hirundo rustica rustica</name>
    <dbReference type="NCBI Taxonomy" id="333673"/>
    <lineage>
        <taxon>Eukaryota</taxon>
        <taxon>Metazoa</taxon>
        <taxon>Chordata</taxon>
        <taxon>Craniata</taxon>
        <taxon>Vertebrata</taxon>
        <taxon>Euteleostomi</taxon>
        <taxon>Archelosauria</taxon>
        <taxon>Archosauria</taxon>
        <taxon>Dinosauria</taxon>
        <taxon>Saurischia</taxon>
        <taxon>Theropoda</taxon>
        <taxon>Coelurosauria</taxon>
        <taxon>Aves</taxon>
        <taxon>Neognathae</taxon>
        <taxon>Neoaves</taxon>
        <taxon>Telluraves</taxon>
        <taxon>Australaves</taxon>
        <taxon>Passeriformes</taxon>
        <taxon>Sylvioidea</taxon>
        <taxon>Hirundinidae</taxon>
        <taxon>Hirundo</taxon>
    </lineage>
</organism>
<evidence type="ECO:0000256" key="1">
    <source>
        <dbReference type="SAM" id="MobiDB-lite"/>
    </source>
</evidence>
<proteinExistence type="predicted"/>
<feature type="compositionally biased region" description="Polar residues" evidence="1">
    <location>
        <begin position="1"/>
        <end position="10"/>
    </location>
</feature>
<protein>
    <submittedName>
        <fullName evidence="2">Uncharacterized protein</fullName>
    </submittedName>
</protein>
<evidence type="ECO:0000313" key="2">
    <source>
        <dbReference type="EMBL" id="RMC05434.1"/>
    </source>
</evidence>
<feature type="region of interest" description="Disordered" evidence="1">
    <location>
        <begin position="1"/>
        <end position="38"/>
    </location>
</feature>
<dbReference type="AlphaFoldDB" id="A0A3M0K2I2"/>
<name>A0A3M0K2I2_HIRRU</name>
<dbReference type="Proteomes" id="UP000269221">
    <property type="component" value="Unassembled WGS sequence"/>
</dbReference>